<dbReference type="Pfam" id="PF02678">
    <property type="entry name" value="Pirin"/>
    <property type="match status" value="1"/>
</dbReference>
<dbReference type="CDD" id="cd02910">
    <property type="entry name" value="cupin_Yhhw_N"/>
    <property type="match status" value="1"/>
</dbReference>
<comment type="similarity">
    <text evidence="1 2">Belongs to the pirin family.</text>
</comment>
<evidence type="ECO:0000256" key="2">
    <source>
        <dbReference type="RuleBase" id="RU003457"/>
    </source>
</evidence>
<reference evidence="6" key="1">
    <citation type="journal article" date="2024" name="Algal Res.">
        <title>Biochemical, toxicological and genomic investigation of a high-biomass producing Limnothrix strain isolated from Italian shallow drinking water reservoir.</title>
        <authorList>
            <person name="Simonazzi M."/>
            <person name="Shishido T.K."/>
            <person name="Delbaje E."/>
            <person name="Wahlsten M."/>
            <person name="Fewer D.P."/>
            <person name="Sivonen K."/>
            <person name="Pezzolesi L."/>
            <person name="Pistocchi R."/>
        </authorList>
    </citation>
    <scope>NUCLEOTIDE SEQUENCE [LARGE SCALE GENOMIC DNA]</scope>
    <source>
        <strain evidence="6">LRLZ20PSL1</strain>
    </source>
</reference>
<dbReference type="Gene3D" id="2.60.120.10">
    <property type="entry name" value="Jelly Rolls"/>
    <property type="match status" value="2"/>
</dbReference>
<dbReference type="Proteomes" id="UP001604335">
    <property type="component" value="Unassembled WGS sequence"/>
</dbReference>
<dbReference type="InterPro" id="IPR041602">
    <property type="entry name" value="Quercetinase_C"/>
</dbReference>
<dbReference type="InterPro" id="IPR014710">
    <property type="entry name" value="RmlC-like_jellyroll"/>
</dbReference>
<dbReference type="InterPro" id="IPR003829">
    <property type="entry name" value="Pirin_N_dom"/>
</dbReference>
<organism evidence="5 6">
    <name type="scientific">Limnothrix redekei LRLZ20PSL1</name>
    <dbReference type="NCBI Taxonomy" id="3112953"/>
    <lineage>
        <taxon>Bacteria</taxon>
        <taxon>Bacillati</taxon>
        <taxon>Cyanobacteriota</taxon>
        <taxon>Cyanophyceae</taxon>
        <taxon>Pseudanabaenales</taxon>
        <taxon>Pseudanabaenaceae</taxon>
        <taxon>Limnothrix</taxon>
    </lineage>
</organism>
<dbReference type="Pfam" id="PF17954">
    <property type="entry name" value="Pirin_C_2"/>
    <property type="match status" value="1"/>
</dbReference>
<gene>
    <name evidence="5" type="ORF">VPK24_09670</name>
</gene>
<dbReference type="EMBL" id="JAZAQF010000059">
    <property type="protein sequence ID" value="MFG3817902.1"/>
    <property type="molecule type" value="Genomic_DNA"/>
</dbReference>
<evidence type="ECO:0000259" key="4">
    <source>
        <dbReference type="Pfam" id="PF17954"/>
    </source>
</evidence>
<evidence type="ECO:0000313" key="5">
    <source>
        <dbReference type="EMBL" id="MFG3817902.1"/>
    </source>
</evidence>
<comment type="caution">
    <text evidence="5">The sequence shown here is derived from an EMBL/GenBank/DDBJ whole genome shotgun (WGS) entry which is preliminary data.</text>
</comment>
<name>A0ABW7C9R3_9CYAN</name>
<dbReference type="PANTHER" id="PTHR43212:SF3">
    <property type="entry name" value="QUERCETIN 2,3-DIOXYGENASE"/>
    <property type="match status" value="1"/>
</dbReference>
<evidence type="ECO:0000256" key="1">
    <source>
        <dbReference type="ARBA" id="ARBA00008416"/>
    </source>
</evidence>
<dbReference type="InterPro" id="IPR011051">
    <property type="entry name" value="RmlC_Cupin_sf"/>
</dbReference>
<feature type="domain" description="Quercetin 2,3-dioxygenase C-terminal cupin" evidence="4">
    <location>
        <begin position="163"/>
        <end position="249"/>
    </location>
</feature>
<keyword evidence="6" id="KW-1185">Reference proteome</keyword>
<proteinExistence type="inferred from homology"/>
<evidence type="ECO:0000259" key="3">
    <source>
        <dbReference type="Pfam" id="PF02678"/>
    </source>
</evidence>
<protein>
    <submittedName>
        <fullName evidence="5">Pirin family protein</fullName>
    </submittedName>
</protein>
<dbReference type="PANTHER" id="PTHR43212">
    <property type="entry name" value="QUERCETIN 2,3-DIOXYGENASE"/>
    <property type="match status" value="1"/>
</dbReference>
<evidence type="ECO:0000313" key="6">
    <source>
        <dbReference type="Proteomes" id="UP001604335"/>
    </source>
</evidence>
<dbReference type="PIRSF" id="PIRSF006232">
    <property type="entry name" value="Pirin"/>
    <property type="match status" value="1"/>
</dbReference>
<dbReference type="SUPFAM" id="SSF51182">
    <property type="entry name" value="RmlC-like cupins"/>
    <property type="match status" value="1"/>
</dbReference>
<dbReference type="RefSeq" id="WP_393012603.1">
    <property type="nucleotide sequence ID" value="NZ_JAZAQF010000059.1"/>
</dbReference>
<accession>A0ABW7C9R3</accession>
<dbReference type="CDD" id="cd20311">
    <property type="entry name" value="cupin_Yhhw_C"/>
    <property type="match status" value="1"/>
</dbReference>
<sequence length="250" mass="27031">MTISSSAAASIAPTTTGNITIRRSGDRGHANHGWLDSYHSFSFSSYYDPNHMGFRTLRVINEDVIAPKQGFGTHGHRDMEIVTYVLSGLLEHRDSIGNGSLIRPGDVQRMSAGTGILHSEFNASDSEPLHLLQIWILPDRNNLQPGYEQVYFAPEDKQGRLRVVASPDGRDGSVTIHQDALIFASSLAAGDRVVHQFASPERGGWLQVARGAIALNGVTLEAGDAAAITALEQVEITASENAELLLFDLA</sequence>
<feature type="domain" description="Pirin N-terminal" evidence="3">
    <location>
        <begin position="29"/>
        <end position="136"/>
    </location>
</feature>
<dbReference type="InterPro" id="IPR012093">
    <property type="entry name" value="Pirin"/>
</dbReference>